<accession>A0ABU8LYL6</accession>
<keyword evidence="1" id="KW-0812">Transmembrane</keyword>
<dbReference type="Proteomes" id="UP001368654">
    <property type="component" value="Unassembled WGS sequence"/>
</dbReference>
<dbReference type="RefSeq" id="WP_337338785.1">
    <property type="nucleotide sequence ID" value="NZ_JBBDGL010000004.1"/>
</dbReference>
<protein>
    <recommendedName>
        <fullName evidence="4">Integral membrane protein</fullName>
    </recommendedName>
</protein>
<organism evidence="2 3">
    <name type="scientific">Microbacterium marmarense</name>
    <dbReference type="NCBI Taxonomy" id="3122051"/>
    <lineage>
        <taxon>Bacteria</taxon>
        <taxon>Bacillati</taxon>
        <taxon>Actinomycetota</taxon>
        <taxon>Actinomycetes</taxon>
        <taxon>Micrococcales</taxon>
        <taxon>Microbacteriaceae</taxon>
        <taxon>Microbacterium</taxon>
    </lineage>
</organism>
<sequence>MTARHYRALRGATAAWVATIIAATSHTLSGGGAPHPLLVVALAILLSPVAVAIAGRRLALWRMTATVLASQMVFHLAFAMTSGASASSGTVEAATSTHAHHVLGSFSSAGVAGIFPDAAMLAGHLTAAIVTVAGLYFGGRMLRTLGRGVRSIFARAHALIPLDSLPCAHPAARVLPTLRAITLLSDVSRRGPPAFVSAAL</sequence>
<feature type="transmembrane region" description="Helical" evidence="1">
    <location>
        <begin position="67"/>
        <end position="86"/>
    </location>
</feature>
<dbReference type="EMBL" id="JBBDGL010000004">
    <property type="protein sequence ID" value="MEJ1156350.1"/>
    <property type="molecule type" value="Genomic_DNA"/>
</dbReference>
<keyword evidence="1" id="KW-0472">Membrane</keyword>
<gene>
    <name evidence="2" type="ORF">WDU96_12140</name>
</gene>
<feature type="transmembrane region" description="Helical" evidence="1">
    <location>
        <begin position="37"/>
        <end position="55"/>
    </location>
</feature>
<keyword evidence="1" id="KW-1133">Transmembrane helix</keyword>
<evidence type="ECO:0000313" key="2">
    <source>
        <dbReference type="EMBL" id="MEJ1156350.1"/>
    </source>
</evidence>
<evidence type="ECO:0000256" key="1">
    <source>
        <dbReference type="SAM" id="Phobius"/>
    </source>
</evidence>
<evidence type="ECO:0000313" key="3">
    <source>
        <dbReference type="Proteomes" id="UP001368654"/>
    </source>
</evidence>
<proteinExistence type="predicted"/>
<feature type="transmembrane region" description="Helical" evidence="1">
    <location>
        <begin position="118"/>
        <end position="137"/>
    </location>
</feature>
<comment type="caution">
    <text evidence="2">The sequence shown here is derived from an EMBL/GenBank/DDBJ whole genome shotgun (WGS) entry which is preliminary data.</text>
</comment>
<keyword evidence="3" id="KW-1185">Reference proteome</keyword>
<reference evidence="2 3" key="1">
    <citation type="submission" date="2024-02" db="EMBL/GenBank/DDBJ databases">
        <authorList>
            <person name="Saticioglu I.B."/>
        </authorList>
    </citation>
    <scope>NUCLEOTIDE SEQUENCE [LARGE SCALE GENOMIC DNA]</scope>
    <source>
        <strain evidence="2 3">Mu-86</strain>
    </source>
</reference>
<evidence type="ECO:0008006" key="4">
    <source>
        <dbReference type="Google" id="ProtNLM"/>
    </source>
</evidence>
<name>A0ABU8LYL6_9MICO</name>